<feature type="non-terminal residue" evidence="2">
    <location>
        <position position="1"/>
    </location>
</feature>
<sequence>SGDIILAVDGIDRIALATPEPMVRTLDRGAKGPDVEWLQDYLTEAGFFSENITGTYGYRTDRAVKAWRTSLGDPDPDGVFLPQLVLWLPGEPFAVDAVLVAIDDLAPGAGSPVVTSPSSLSAAVVGVREGQTVPVSGDLVFASSEVGTIALSGGLAVIDLGSVAALLAVSSEVESVDGFVRATSSMEVATVPTSAVIADGTGGVCVWKVDGDGFSVFPVELARATAGVAFVGAGVEPGDNVLVNPIEILDEWACR</sequence>
<dbReference type="SUPFAM" id="SSF47090">
    <property type="entry name" value="PGBD-like"/>
    <property type="match status" value="1"/>
</dbReference>
<dbReference type="Gene3D" id="1.10.101.10">
    <property type="entry name" value="PGBD-like superfamily/PGBD"/>
    <property type="match status" value="1"/>
</dbReference>
<protein>
    <recommendedName>
        <fullName evidence="1">Peptidoglycan binding-like domain-containing protein</fullName>
    </recommendedName>
</protein>
<reference evidence="2" key="1">
    <citation type="submission" date="2018-06" db="EMBL/GenBank/DDBJ databases">
        <authorList>
            <person name="Zhirakovskaya E."/>
        </authorList>
    </citation>
    <scope>NUCLEOTIDE SEQUENCE</scope>
</reference>
<dbReference type="InterPro" id="IPR002477">
    <property type="entry name" value="Peptidoglycan-bd-like"/>
</dbReference>
<evidence type="ECO:0000259" key="1">
    <source>
        <dbReference type="Pfam" id="PF01471"/>
    </source>
</evidence>
<dbReference type="Pfam" id="PF01471">
    <property type="entry name" value="PG_binding_1"/>
    <property type="match status" value="1"/>
</dbReference>
<gene>
    <name evidence="2" type="ORF">MNBD_ACTINO02-3062</name>
</gene>
<dbReference type="AlphaFoldDB" id="A0A3B0SY42"/>
<dbReference type="Gene3D" id="2.40.420.20">
    <property type="match status" value="1"/>
</dbReference>
<evidence type="ECO:0000313" key="2">
    <source>
        <dbReference type="EMBL" id="VAW07132.1"/>
    </source>
</evidence>
<accession>A0A3B0SY42</accession>
<dbReference type="EMBL" id="UOEK01000385">
    <property type="protein sequence ID" value="VAW07132.1"/>
    <property type="molecule type" value="Genomic_DNA"/>
</dbReference>
<name>A0A3B0SY42_9ZZZZ</name>
<proteinExistence type="predicted"/>
<organism evidence="2">
    <name type="scientific">hydrothermal vent metagenome</name>
    <dbReference type="NCBI Taxonomy" id="652676"/>
    <lineage>
        <taxon>unclassified sequences</taxon>
        <taxon>metagenomes</taxon>
        <taxon>ecological metagenomes</taxon>
    </lineage>
</organism>
<dbReference type="InterPro" id="IPR036365">
    <property type="entry name" value="PGBD-like_sf"/>
</dbReference>
<feature type="domain" description="Peptidoglycan binding-like" evidence="1">
    <location>
        <begin position="32"/>
        <end position="79"/>
    </location>
</feature>
<dbReference type="InterPro" id="IPR036366">
    <property type="entry name" value="PGBDSf"/>
</dbReference>